<reference evidence="2" key="1">
    <citation type="submission" date="2021-06" db="EMBL/GenBank/DDBJ databases">
        <authorList>
            <person name="Kallberg Y."/>
            <person name="Tangrot J."/>
            <person name="Rosling A."/>
        </authorList>
    </citation>
    <scope>NUCLEOTIDE SEQUENCE</scope>
    <source>
        <strain evidence="2">MA453B</strain>
    </source>
</reference>
<gene>
    <name evidence="2" type="ORF">DERYTH_LOCUS3410</name>
</gene>
<evidence type="ECO:0000256" key="1">
    <source>
        <dbReference type="SAM" id="Coils"/>
    </source>
</evidence>
<name>A0A9N9F605_9GLOM</name>
<comment type="caution">
    <text evidence="2">The sequence shown here is derived from an EMBL/GenBank/DDBJ whole genome shotgun (WGS) entry which is preliminary data.</text>
</comment>
<evidence type="ECO:0000313" key="2">
    <source>
        <dbReference type="EMBL" id="CAG8511508.1"/>
    </source>
</evidence>
<accession>A0A9N9F605</accession>
<keyword evidence="3" id="KW-1185">Reference proteome</keyword>
<dbReference type="AlphaFoldDB" id="A0A9N9F605"/>
<feature type="non-terminal residue" evidence="2">
    <location>
        <position position="1"/>
    </location>
</feature>
<dbReference type="EMBL" id="CAJVPY010001200">
    <property type="protein sequence ID" value="CAG8511508.1"/>
    <property type="molecule type" value="Genomic_DNA"/>
</dbReference>
<proteinExistence type="predicted"/>
<evidence type="ECO:0000313" key="3">
    <source>
        <dbReference type="Proteomes" id="UP000789405"/>
    </source>
</evidence>
<sequence>INKYKNDDPRKLQFQKANDALVRILRSIVNNCRDNKKVEKARSILNTKDYCSLFNDGNEEELSHLIDDNVLNEETNLSKFNEINLELEKELKMTTVFPLIHGIISKDLIKDKWGEIQSLVTNEARNKSNNPFQRAKIGHKANMKGILKNTSCKLEALYGEVSGGLEPFGLSIASRKKKYLDKVKLSIMMRNLINKTLKQWRHINDDDRKSLVVYGFIQDVKNIKDQIRRLSKEICGVPREDESIKSRIEWFTRLKEFTETSSADNLLLFEKIYLNFEAKKENLCQETDRLQAELSETKNNLEQFRKENEGHKRYYEQTQREYLSTIEYLQNRVDQLELYLDIGTSNYIVKNESGDKMDVSSTSRATTFTSLVVAVISVAASSDIPDSASVEYVGNKADSTNNLPEETTSN</sequence>
<protein>
    <submittedName>
        <fullName evidence="2">24514_t:CDS:1</fullName>
    </submittedName>
</protein>
<keyword evidence="1" id="KW-0175">Coiled coil</keyword>
<dbReference type="Proteomes" id="UP000789405">
    <property type="component" value="Unassembled WGS sequence"/>
</dbReference>
<feature type="coiled-coil region" evidence="1">
    <location>
        <begin position="273"/>
        <end position="321"/>
    </location>
</feature>
<dbReference type="OrthoDB" id="2303332at2759"/>
<organism evidence="2 3">
    <name type="scientific">Dentiscutata erythropus</name>
    <dbReference type="NCBI Taxonomy" id="1348616"/>
    <lineage>
        <taxon>Eukaryota</taxon>
        <taxon>Fungi</taxon>
        <taxon>Fungi incertae sedis</taxon>
        <taxon>Mucoromycota</taxon>
        <taxon>Glomeromycotina</taxon>
        <taxon>Glomeromycetes</taxon>
        <taxon>Diversisporales</taxon>
        <taxon>Gigasporaceae</taxon>
        <taxon>Dentiscutata</taxon>
    </lineage>
</organism>